<feature type="transmembrane region" description="Helical" evidence="1">
    <location>
        <begin position="6"/>
        <end position="24"/>
    </location>
</feature>
<dbReference type="EMBL" id="KQ087196">
    <property type="protein sequence ID" value="KLT43312.1"/>
    <property type="molecule type" value="Genomic_DNA"/>
</dbReference>
<sequence>MPSSSTVFYSALAVASAALIHGYAMRLPGFESATELLSTPACFTQPGVRHLPLPPALDQAACAVSSIFRAVHGPGRRVADVLGALLVPATTAMVYESMRPVHRLSAAGTAARAASLFMLIAQALGGVCYAAYFLAASLSTAAGGRIAHSRAMQQPKPGKALLAYALPTPPQAWGVLVALFGYILPSLPMLGRWGYTSTAVWQIFPLFVLALACASPRIIAALWPFARTEGSRAFAIVALTAISALPSIPAHLRFLPALADNLLLRPQPRPASLAHAMHVLLLAELGVISLAVASYVLTADGGSGPDVRGRFLLFALLACVIGPGGALALMWGYREICLTFAYERIDQGDAVRLEKHESAIEQ</sequence>
<dbReference type="GeneID" id="28983437"/>
<name>A0A0J0XQF5_9TREE</name>
<keyword evidence="1" id="KW-0812">Transmembrane</keyword>
<dbReference type="AlphaFoldDB" id="A0A0J0XQF5"/>
<dbReference type="OrthoDB" id="10634458at2759"/>
<feature type="transmembrane region" description="Helical" evidence="1">
    <location>
        <begin position="311"/>
        <end position="333"/>
    </location>
</feature>
<dbReference type="RefSeq" id="XP_018279803.1">
    <property type="nucleotide sequence ID" value="XM_018422834.1"/>
</dbReference>
<gene>
    <name evidence="2" type="ORF">CC85DRAFT_284667</name>
</gene>
<keyword evidence="3" id="KW-1185">Reference proteome</keyword>
<protein>
    <submittedName>
        <fullName evidence="2">Uncharacterized protein</fullName>
    </submittedName>
</protein>
<proteinExistence type="predicted"/>
<feature type="transmembrane region" description="Helical" evidence="1">
    <location>
        <begin position="233"/>
        <end position="255"/>
    </location>
</feature>
<evidence type="ECO:0000313" key="3">
    <source>
        <dbReference type="Proteomes" id="UP000053611"/>
    </source>
</evidence>
<feature type="transmembrane region" description="Helical" evidence="1">
    <location>
        <begin position="115"/>
        <end position="140"/>
    </location>
</feature>
<evidence type="ECO:0000313" key="2">
    <source>
        <dbReference type="EMBL" id="KLT43312.1"/>
    </source>
</evidence>
<dbReference type="Proteomes" id="UP000053611">
    <property type="component" value="Unassembled WGS sequence"/>
</dbReference>
<feature type="transmembrane region" description="Helical" evidence="1">
    <location>
        <begin position="203"/>
        <end position="226"/>
    </location>
</feature>
<keyword evidence="1" id="KW-1133">Transmembrane helix</keyword>
<organism evidence="2 3">
    <name type="scientific">Cutaneotrichosporon oleaginosum</name>
    <dbReference type="NCBI Taxonomy" id="879819"/>
    <lineage>
        <taxon>Eukaryota</taxon>
        <taxon>Fungi</taxon>
        <taxon>Dikarya</taxon>
        <taxon>Basidiomycota</taxon>
        <taxon>Agaricomycotina</taxon>
        <taxon>Tremellomycetes</taxon>
        <taxon>Trichosporonales</taxon>
        <taxon>Trichosporonaceae</taxon>
        <taxon>Cutaneotrichosporon</taxon>
    </lineage>
</organism>
<keyword evidence="1" id="KW-0472">Membrane</keyword>
<feature type="transmembrane region" description="Helical" evidence="1">
    <location>
        <begin position="161"/>
        <end position="183"/>
    </location>
</feature>
<reference evidence="2 3" key="1">
    <citation type="submission" date="2015-03" db="EMBL/GenBank/DDBJ databases">
        <title>Genomics and transcriptomics of the oil-accumulating basidiomycete yeast T. oleaginosus allow insights into substrate utilization and the diverse evolutionary trajectories of mating systems in fungi.</title>
        <authorList>
            <consortium name="DOE Joint Genome Institute"/>
            <person name="Kourist R."/>
            <person name="Kracht O."/>
            <person name="Bracharz F."/>
            <person name="Lipzen A."/>
            <person name="Nolan M."/>
            <person name="Ohm R."/>
            <person name="Grigoriev I."/>
            <person name="Sun S."/>
            <person name="Heitman J."/>
            <person name="Bruck T."/>
            <person name="Nowrousian M."/>
        </authorList>
    </citation>
    <scope>NUCLEOTIDE SEQUENCE [LARGE SCALE GENOMIC DNA]</scope>
    <source>
        <strain evidence="2 3">IBC0246</strain>
    </source>
</reference>
<accession>A0A0J0XQF5</accession>
<feature type="transmembrane region" description="Helical" evidence="1">
    <location>
        <begin position="275"/>
        <end position="299"/>
    </location>
</feature>
<evidence type="ECO:0000256" key="1">
    <source>
        <dbReference type="SAM" id="Phobius"/>
    </source>
</evidence>